<dbReference type="AlphaFoldDB" id="A0A0D3JJE8"/>
<evidence type="ECO:0000313" key="1">
    <source>
        <dbReference type="EnsemblProtists" id="EOD23633"/>
    </source>
</evidence>
<dbReference type="GeneID" id="17269173"/>
<dbReference type="PaxDb" id="2903-EOD23633"/>
<dbReference type="KEGG" id="ehx:EMIHUDRAFT_457941"/>
<dbReference type="SUPFAM" id="SSF50729">
    <property type="entry name" value="PH domain-like"/>
    <property type="match status" value="1"/>
</dbReference>
<evidence type="ECO:0008006" key="3">
    <source>
        <dbReference type="Google" id="ProtNLM"/>
    </source>
</evidence>
<evidence type="ECO:0000313" key="2">
    <source>
        <dbReference type="Proteomes" id="UP000013827"/>
    </source>
</evidence>
<name>A0A0D3JJE8_EMIH1</name>
<keyword evidence="2" id="KW-1185">Reference proteome</keyword>
<dbReference type="EnsemblProtists" id="EOD23633">
    <property type="protein sequence ID" value="EOD23633"/>
    <property type="gene ID" value="EMIHUDRAFT_457941"/>
</dbReference>
<dbReference type="HOGENOM" id="CLU_1431524_0_0_1"/>
<protein>
    <recommendedName>
        <fullName evidence="3">PH domain-containing protein</fullName>
    </recommendedName>
</protein>
<reference evidence="1" key="2">
    <citation type="submission" date="2024-10" db="UniProtKB">
        <authorList>
            <consortium name="EnsemblProtists"/>
        </authorList>
    </citation>
    <scope>IDENTIFICATION</scope>
</reference>
<dbReference type="RefSeq" id="XP_005776062.1">
    <property type="nucleotide sequence ID" value="XM_005776005.1"/>
</dbReference>
<organism evidence="1 2">
    <name type="scientific">Emiliania huxleyi (strain CCMP1516)</name>
    <dbReference type="NCBI Taxonomy" id="280463"/>
    <lineage>
        <taxon>Eukaryota</taxon>
        <taxon>Haptista</taxon>
        <taxon>Haptophyta</taxon>
        <taxon>Prymnesiophyceae</taxon>
        <taxon>Isochrysidales</taxon>
        <taxon>Noelaerhabdaceae</taxon>
        <taxon>Emiliania</taxon>
    </lineage>
</organism>
<sequence>MRNLDTGEAVVLDVPRGRAEEEEGRERASAALSSLITNSGEWEAIKREARGVLEKLASAKTLSFRSYQLCVWQERWVYAADDALCYQHLNSEVEPIGAAKRIPYSSVEFVGPFDETQFVIKCAGRAFTFLCETGDEGGGRGVSVEMDALDDVRCVLGSWARGEYVRRLSYVRCRIALHWFTRLGVRSLAI</sequence>
<proteinExistence type="predicted"/>
<reference evidence="2" key="1">
    <citation type="journal article" date="2013" name="Nature">
        <title>Pan genome of the phytoplankton Emiliania underpins its global distribution.</title>
        <authorList>
            <person name="Read B.A."/>
            <person name="Kegel J."/>
            <person name="Klute M.J."/>
            <person name="Kuo A."/>
            <person name="Lefebvre S.C."/>
            <person name="Maumus F."/>
            <person name="Mayer C."/>
            <person name="Miller J."/>
            <person name="Monier A."/>
            <person name="Salamov A."/>
            <person name="Young J."/>
            <person name="Aguilar M."/>
            <person name="Claverie J.M."/>
            <person name="Frickenhaus S."/>
            <person name="Gonzalez K."/>
            <person name="Herman E.K."/>
            <person name="Lin Y.C."/>
            <person name="Napier J."/>
            <person name="Ogata H."/>
            <person name="Sarno A.F."/>
            <person name="Shmutz J."/>
            <person name="Schroeder D."/>
            <person name="de Vargas C."/>
            <person name="Verret F."/>
            <person name="von Dassow P."/>
            <person name="Valentin K."/>
            <person name="Van de Peer Y."/>
            <person name="Wheeler G."/>
            <person name="Dacks J.B."/>
            <person name="Delwiche C.F."/>
            <person name="Dyhrman S.T."/>
            <person name="Glockner G."/>
            <person name="John U."/>
            <person name="Richards T."/>
            <person name="Worden A.Z."/>
            <person name="Zhang X."/>
            <person name="Grigoriev I.V."/>
            <person name="Allen A.E."/>
            <person name="Bidle K."/>
            <person name="Borodovsky M."/>
            <person name="Bowler C."/>
            <person name="Brownlee C."/>
            <person name="Cock J.M."/>
            <person name="Elias M."/>
            <person name="Gladyshev V.N."/>
            <person name="Groth M."/>
            <person name="Guda C."/>
            <person name="Hadaegh A."/>
            <person name="Iglesias-Rodriguez M.D."/>
            <person name="Jenkins J."/>
            <person name="Jones B.M."/>
            <person name="Lawson T."/>
            <person name="Leese F."/>
            <person name="Lindquist E."/>
            <person name="Lobanov A."/>
            <person name="Lomsadze A."/>
            <person name="Malik S.B."/>
            <person name="Marsh M.E."/>
            <person name="Mackinder L."/>
            <person name="Mock T."/>
            <person name="Mueller-Roeber B."/>
            <person name="Pagarete A."/>
            <person name="Parker M."/>
            <person name="Probert I."/>
            <person name="Quesneville H."/>
            <person name="Raines C."/>
            <person name="Rensing S.A."/>
            <person name="Riano-Pachon D.M."/>
            <person name="Richier S."/>
            <person name="Rokitta S."/>
            <person name="Shiraiwa Y."/>
            <person name="Soanes D.M."/>
            <person name="van der Giezen M."/>
            <person name="Wahlund T.M."/>
            <person name="Williams B."/>
            <person name="Wilson W."/>
            <person name="Wolfe G."/>
            <person name="Wurch L.L."/>
        </authorList>
    </citation>
    <scope>NUCLEOTIDE SEQUENCE</scope>
</reference>
<dbReference type="Proteomes" id="UP000013827">
    <property type="component" value="Unassembled WGS sequence"/>
</dbReference>
<accession>A0A0D3JJE8</accession>